<reference evidence="1 2" key="1">
    <citation type="journal article" date="2024" name="J Genomics">
        <title>Draft genome sequencing and assembly of Favolaschia claudopus CIRM-BRFM 2984 isolated from oak limbs.</title>
        <authorList>
            <person name="Navarro D."/>
            <person name="Drula E."/>
            <person name="Chaduli D."/>
            <person name="Cazenave R."/>
            <person name="Ahrendt S."/>
            <person name="Wang J."/>
            <person name="Lipzen A."/>
            <person name="Daum C."/>
            <person name="Barry K."/>
            <person name="Grigoriev I.V."/>
            <person name="Favel A."/>
            <person name="Rosso M.N."/>
            <person name="Martin F."/>
        </authorList>
    </citation>
    <scope>NUCLEOTIDE SEQUENCE [LARGE SCALE GENOMIC DNA]</scope>
    <source>
        <strain evidence="1 2">CIRM-BRFM 2984</strain>
    </source>
</reference>
<dbReference type="AlphaFoldDB" id="A0AAW0AR21"/>
<accession>A0AAW0AR21</accession>
<protein>
    <submittedName>
        <fullName evidence="1">Uncharacterized protein</fullName>
    </submittedName>
</protein>
<name>A0AAW0AR21_9AGAR</name>
<comment type="caution">
    <text evidence="1">The sequence shown here is derived from an EMBL/GenBank/DDBJ whole genome shotgun (WGS) entry which is preliminary data.</text>
</comment>
<organism evidence="1 2">
    <name type="scientific">Favolaschia claudopus</name>
    <dbReference type="NCBI Taxonomy" id="2862362"/>
    <lineage>
        <taxon>Eukaryota</taxon>
        <taxon>Fungi</taxon>
        <taxon>Dikarya</taxon>
        <taxon>Basidiomycota</taxon>
        <taxon>Agaricomycotina</taxon>
        <taxon>Agaricomycetes</taxon>
        <taxon>Agaricomycetidae</taxon>
        <taxon>Agaricales</taxon>
        <taxon>Marasmiineae</taxon>
        <taxon>Mycenaceae</taxon>
        <taxon>Favolaschia</taxon>
    </lineage>
</organism>
<proteinExistence type="predicted"/>
<gene>
    <name evidence="1" type="ORF">R3P38DRAFT_2543727</name>
</gene>
<dbReference type="EMBL" id="JAWWNJ010000054">
    <property type="protein sequence ID" value="KAK7015416.1"/>
    <property type="molecule type" value="Genomic_DNA"/>
</dbReference>
<evidence type="ECO:0000313" key="1">
    <source>
        <dbReference type="EMBL" id="KAK7015416.1"/>
    </source>
</evidence>
<dbReference type="Proteomes" id="UP001362999">
    <property type="component" value="Unassembled WGS sequence"/>
</dbReference>
<keyword evidence="2" id="KW-1185">Reference proteome</keyword>
<evidence type="ECO:0000313" key="2">
    <source>
        <dbReference type="Proteomes" id="UP001362999"/>
    </source>
</evidence>
<sequence length="61" mass="6827">MASNFPDHQRATGSQSRTDRVYVKRGIFDQTYEWVIQTAGIPTDHKMVSVRITSASAPKST</sequence>